<protein>
    <submittedName>
        <fullName evidence="1">Uncharacterized protein</fullName>
    </submittedName>
</protein>
<dbReference type="EMBL" id="JALBCA010000010">
    <property type="protein sequence ID" value="KAI2391758.1"/>
    <property type="molecule type" value="Genomic_DNA"/>
</dbReference>
<name>A0ACB8V384_9EURO</name>
<proteinExistence type="predicted"/>
<accession>A0ACB8V384</accession>
<evidence type="ECO:0000313" key="1">
    <source>
        <dbReference type="EMBL" id="KAI2391758.1"/>
    </source>
</evidence>
<organism evidence="1">
    <name type="scientific">Ophidiomyces ophidiicola</name>
    <dbReference type="NCBI Taxonomy" id="1387563"/>
    <lineage>
        <taxon>Eukaryota</taxon>
        <taxon>Fungi</taxon>
        <taxon>Dikarya</taxon>
        <taxon>Ascomycota</taxon>
        <taxon>Pezizomycotina</taxon>
        <taxon>Eurotiomycetes</taxon>
        <taxon>Eurotiomycetidae</taxon>
        <taxon>Onygenales</taxon>
        <taxon>Onygenaceae</taxon>
        <taxon>Ophidiomyces</taxon>
    </lineage>
</organism>
<sequence length="323" mass="35790">MARRALITGASGLLGREVFNAFKKDSHWETFGQGFTRAAPPEILKADLTSAAEIEKLMDEVRPHVVVHCAANRFPDQCDTHPDLARKINVEATRALAETTAAKSILLIYISTDYVFAGREGEAPYEADAPTEPPNIYGQTKRDGELAVLEATRATGTGVILRVPVLYGHAQSNSESAVNTLIDAVWKAQQTGVPMDDWSQRYPTNTEDVGRVCHDIAVRYLDEPAAAALPRVLQFSSEDKMTKFAMCERFADILGLPLAGLERVQTGGTSGAGVQRPFDTHLSTRELRQLGIAVHTQDFVDWWYVHHYSSPYLRARVERHRVC</sequence>
<reference evidence="1" key="1">
    <citation type="journal article" date="2022" name="bioRxiv">
        <title>Population genetic analysis of Ophidiomyces ophidiicola, the causative agent of snake fungal disease, indicates recent introductions to the USA.</title>
        <authorList>
            <person name="Ladner J.T."/>
            <person name="Palmer J.M."/>
            <person name="Ettinger C.L."/>
            <person name="Stajich J.E."/>
            <person name="Farrell T.M."/>
            <person name="Glorioso B.M."/>
            <person name="Lawson B."/>
            <person name="Price S.J."/>
            <person name="Stengle A.G."/>
            <person name="Grear D.A."/>
            <person name="Lorch J.M."/>
        </authorList>
    </citation>
    <scope>NUCLEOTIDE SEQUENCE</scope>
    <source>
        <strain evidence="1">NWHC 24266-5</strain>
    </source>
</reference>
<comment type="caution">
    <text evidence="1">The sequence shown here is derived from an EMBL/GenBank/DDBJ whole genome shotgun (WGS) entry which is preliminary data.</text>
</comment>
<gene>
    <name evidence="1" type="ORF">LOY88_000984</name>
</gene>